<proteinExistence type="predicted"/>
<comment type="caution">
    <text evidence="1">The sequence shown here is derived from an EMBL/GenBank/DDBJ whole genome shotgun (WGS) entry which is preliminary data.</text>
</comment>
<dbReference type="Proteomes" id="UP001156836">
    <property type="component" value="Unassembled WGS sequence"/>
</dbReference>
<name>A0ABQ6C033_9NEIS</name>
<accession>A0ABQ6C033</accession>
<evidence type="ECO:0000313" key="1">
    <source>
        <dbReference type="EMBL" id="GLS05538.1"/>
    </source>
</evidence>
<protein>
    <submittedName>
        <fullName evidence="1">Uncharacterized protein</fullName>
    </submittedName>
</protein>
<evidence type="ECO:0000313" key="2">
    <source>
        <dbReference type="Proteomes" id="UP001156836"/>
    </source>
</evidence>
<keyword evidence="2" id="KW-1185">Reference proteome</keyword>
<sequence length="93" mass="10629">MCDGQQTHARLLPTQKYKPAFVFFPLPVAPNGGSSRYVAPRRERDLRLTTDAGYPGGAQTRGSFSLVRFFWRSKRNEPARPVAKGIKQPRRRR</sequence>
<reference evidence="2" key="1">
    <citation type="journal article" date="2019" name="Int. J. Syst. Evol. Microbiol.">
        <title>The Global Catalogue of Microorganisms (GCM) 10K type strain sequencing project: providing services to taxonomists for standard genome sequencing and annotation.</title>
        <authorList>
            <consortium name="The Broad Institute Genomics Platform"/>
            <consortium name="The Broad Institute Genome Sequencing Center for Infectious Disease"/>
            <person name="Wu L."/>
            <person name="Ma J."/>
        </authorList>
    </citation>
    <scope>NUCLEOTIDE SEQUENCE [LARGE SCALE GENOMIC DNA]</scope>
    <source>
        <strain evidence="2">NBRC 104970</strain>
    </source>
</reference>
<gene>
    <name evidence="1" type="ORF">GCM10007860_26920</name>
</gene>
<dbReference type="EMBL" id="BSOZ01000051">
    <property type="protein sequence ID" value="GLS05538.1"/>
    <property type="molecule type" value="Genomic_DNA"/>
</dbReference>
<organism evidence="1 2">
    <name type="scientific">Chitiniphilus shinanonensis</name>
    <dbReference type="NCBI Taxonomy" id="553088"/>
    <lineage>
        <taxon>Bacteria</taxon>
        <taxon>Pseudomonadati</taxon>
        <taxon>Pseudomonadota</taxon>
        <taxon>Betaproteobacteria</taxon>
        <taxon>Neisseriales</taxon>
        <taxon>Chitinibacteraceae</taxon>
        <taxon>Chitiniphilus</taxon>
    </lineage>
</organism>